<dbReference type="Proteomes" id="UP000824540">
    <property type="component" value="Unassembled WGS sequence"/>
</dbReference>
<evidence type="ECO:0000313" key="2">
    <source>
        <dbReference type="Proteomes" id="UP000824540"/>
    </source>
</evidence>
<dbReference type="EMBL" id="JAFBMS010000034">
    <property type="protein sequence ID" value="KAG9341503.1"/>
    <property type="molecule type" value="Genomic_DNA"/>
</dbReference>
<name>A0A8T2NL59_9TELE</name>
<keyword evidence="2" id="KW-1185">Reference proteome</keyword>
<organism evidence="1 2">
    <name type="scientific">Albula glossodonta</name>
    <name type="common">roundjaw bonefish</name>
    <dbReference type="NCBI Taxonomy" id="121402"/>
    <lineage>
        <taxon>Eukaryota</taxon>
        <taxon>Metazoa</taxon>
        <taxon>Chordata</taxon>
        <taxon>Craniata</taxon>
        <taxon>Vertebrata</taxon>
        <taxon>Euteleostomi</taxon>
        <taxon>Actinopterygii</taxon>
        <taxon>Neopterygii</taxon>
        <taxon>Teleostei</taxon>
        <taxon>Albuliformes</taxon>
        <taxon>Albulidae</taxon>
        <taxon>Albula</taxon>
    </lineage>
</organism>
<sequence length="136" mass="15780">MVQKIQSVSYIVLSSLPFLWADPPPLLRAMTPSSSNLADPDLSDGNLSASSQWVNIKEWDDKAPQVIRRLRRDVEVQGVAMKGRRGWRGKYWESEQLLKVSYEGVNLKPRWRRPTRDSNSQQLVCVCHHPSRWRPR</sequence>
<accession>A0A8T2NL59</accession>
<comment type="caution">
    <text evidence="1">The sequence shown here is derived from an EMBL/GenBank/DDBJ whole genome shotgun (WGS) entry which is preliminary data.</text>
</comment>
<feature type="non-terminal residue" evidence="1">
    <location>
        <position position="136"/>
    </location>
</feature>
<proteinExistence type="predicted"/>
<reference evidence="1" key="1">
    <citation type="thesis" date="2021" institute="BYU ScholarsArchive" country="Provo, UT, USA">
        <title>Applications of and Algorithms for Genome Assembly and Genomic Analyses with an Emphasis on Marine Teleosts.</title>
        <authorList>
            <person name="Pickett B.D."/>
        </authorList>
    </citation>
    <scope>NUCLEOTIDE SEQUENCE</scope>
    <source>
        <strain evidence="1">HI-2016</strain>
    </source>
</reference>
<gene>
    <name evidence="1" type="ORF">JZ751_019008</name>
</gene>
<protein>
    <submittedName>
        <fullName evidence="1">Uncharacterized protein</fullName>
    </submittedName>
</protein>
<evidence type="ECO:0000313" key="1">
    <source>
        <dbReference type="EMBL" id="KAG9341503.1"/>
    </source>
</evidence>
<dbReference type="AlphaFoldDB" id="A0A8T2NL59"/>